<organism evidence="14 15">
    <name type="scientific">Bifiguratus adelaidae</name>
    <dbReference type="NCBI Taxonomy" id="1938954"/>
    <lineage>
        <taxon>Eukaryota</taxon>
        <taxon>Fungi</taxon>
        <taxon>Fungi incertae sedis</taxon>
        <taxon>Mucoromycota</taxon>
        <taxon>Mucoromycotina</taxon>
        <taxon>Endogonomycetes</taxon>
        <taxon>Endogonales</taxon>
        <taxon>Endogonales incertae sedis</taxon>
        <taxon>Bifiguratus</taxon>
    </lineage>
</organism>
<evidence type="ECO:0008006" key="16">
    <source>
        <dbReference type="Google" id="ProtNLM"/>
    </source>
</evidence>
<evidence type="ECO:0000256" key="8">
    <source>
        <dbReference type="ARBA" id="ARBA00023110"/>
    </source>
</evidence>
<feature type="region of interest" description="Disordered" evidence="11">
    <location>
        <begin position="930"/>
        <end position="954"/>
    </location>
</feature>
<protein>
    <recommendedName>
        <fullName evidence="16">RING-type E3 ubiquitin transferase</fullName>
    </recommendedName>
</protein>
<dbReference type="SMART" id="SM00504">
    <property type="entry name" value="Ubox"/>
    <property type="match status" value="1"/>
</dbReference>
<dbReference type="SUPFAM" id="SSF52047">
    <property type="entry name" value="RNI-like"/>
    <property type="match status" value="1"/>
</dbReference>
<dbReference type="GO" id="GO:0006457">
    <property type="term" value="P:protein folding"/>
    <property type="evidence" value="ECO:0007669"/>
    <property type="project" value="InterPro"/>
</dbReference>
<evidence type="ECO:0000256" key="7">
    <source>
        <dbReference type="ARBA" id="ARBA00022786"/>
    </source>
</evidence>
<name>A0A261Y5T0_9FUNG</name>
<dbReference type="FunFam" id="2.40.100.10:FF:000014">
    <property type="entry name" value="Peptidyl-prolyl cis-trans isomerase cyp65"/>
    <property type="match status" value="1"/>
</dbReference>
<feature type="compositionally biased region" description="Basic and acidic residues" evidence="11">
    <location>
        <begin position="635"/>
        <end position="649"/>
    </location>
</feature>
<feature type="compositionally biased region" description="Polar residues" evidence="11">
    <location>
        <begin position="650"/>
        <end position="660"/>
    </location>
</feature>
<dbReference type="PROSITE" id="PS51698">
    <property type="entry name" value="U_BOX"/>
    <property type="match status" value="1"/>
</dbReference>
<evidence type="ECO:0000256" key="4">
    <source>
        <dbReference type="ARBA" id="ARBA00004123"/>
    </source>
</evidence>
<dbReference type="SMART" id="SM00367">
    <property type="entry name" value="LRR_CC"/>
    <property type="match status" value="3"/>
</dbReference>
<dbReference type="AlphaFoldDB" id="A0A261Y5T0"/>
<dbReference type="PANTHER" id="PTHR45625">
    <property type="entry name" value="PEPTIDYL-PROLYL CIS-TRANS ISOMERASE-RELATED"/>
    <property type="match status" value="1"/>
</dbReference>
<dbReference type="InterPro" id="IPR002130">
    <property type="entry name" value="Cyclophilin-type_PPIase_dom"/>
</dbReference>
<dbReference type="InterPro" id="IPR029000">
    <property type="entry name" value="Cyclophilin-like_dom_sf"/>
</dbReference>
<dbReference type="CDD" id="cd16663">
    <property type="entry name" value="RING-Ubox_PPIL2"/>
    <property type="match status" value="1"/>
</dbReference>
<evidence type="ECO:0000313" key="14">
    <source>
        <dbReference type="EMBL" id="OZJ05976.1"/>
    </source>
</evidence>
<comment type="catalytic activity">
    <reaction evidence="1">
        <text>S-ubiquitinyl-[E2 ubiquitin-conjugating enzyme]-L-cysteine + [acceptor protein]-L-lysine = [E2 ubiquitin-conjugating enzyme]-L-cysteine + N(6)-ubiquitinyl-[acceptor protein]-L-lysine.</text>
        <dbReference type="EC" id="2.3.2.27"/>
    </reaction>
</comment>
<evidence type="ECO:0000313" key="15">
    <source>
        <dbReference type="Proteomes" id="UP000242875"/>
    </source>
</evidence>
<feature type="compositionally biased region" description="Basic and acidic residues" evidence="11">
    <location>
        <begin position="896"/>
        <end position="905"/>
    </location>
</feature>
<evidence type="ECO:0000256" key="9">
    <source>
        <dbReference type="ARBA" id="ARBA00023235"/>
    </source>
</evidence>
<feature type="region of interest" description="Disordered" evidence="11">
    <location>
        <begin position="885"/>
        <end position="915"/>
    </location>
</feature>
<dbReference type="PRINTS" id="PR00153">
    <property type="entry name" value="CSAPPISMRASE"/>
</dbReference>
<dbReference type="PROSITE" id="PS50072">
    <property type="entry name" value="CSA_PPIASE_2"/>
    <property type="match status" value="1"/>
</dbReference>
<comment type="subcellular location">
    <subcellularLocation>
        <location evidence="4">Nucleus</location>
    </subcellularLocation>
</comment>
<dbReference type="GO" id="GO:0071013">
    <property type="term" value="C:catalytic step 2 spliceosome"/>
    <property type="evidence" value="ECO:0007669"/>
    <property type="project" value="TreeGrafter"/>
</dbReference>
<evidence type="ECO:0000256" key="11">
    <source>
        <dbReference type="SAM" id="MobiDB-lite"/>
    </source>
</evidence>
<evidence type="ECO:0000259" key="12">
    <source>
        <dbReference type="PROSITE" id="PS50072"/>
    </source>
</evidence>
<comment type="similarity">
    <text evidence="5">Belongs to the cyclophilin-type PPIase family. PPIL2 subfamily.</text>
</comment>
<dbReference type="PANTHER" id="PTHR45625:SF1">
    <property type="entry name" value="RING-TYPE E3 UBIQUITIN-PROTEIN LIGASE PPIL2"/>
    <property type="match status" value="1"/>
</dbReference>
<evidence type="ECO:0000256" key="10">
    <source>
        <dbReference type="ARBA" id="ARBA00023242"/>
    </source>
</evidence>
<dbReference type="Pfam" id="PF00160">
    <property type="entry name" value="Pro_isomerase"/>
    <property type="match status" value="1"/>
</dbReference>
<dbReference type="SUPFAM" id="SSF50891">
    <property type="entry name" value="Cyclophilin-like"/>
    <property type="match status" value="1"/>
</dbReference>
<comment type="function">
    <text evidence="3">May catalyze the cis-trans isomerization of proline imidic peptide bonds in oligopeptides thereby assisting the folding of proteins. May also function as a chaperone, playing a role in intracellular transport of proteins. May also have a protein ubiquitin ligase activity acting as an E3 ubiquitin protein ligase or as a ubiquitin-ubiquitin ligase promoting elongation of ubiquitin chains on proteins.</text>
</comment>
<accession>A0A261Y5T0</accession>
<keyword evidence="7" id="KW-0833">Ubl conjugation pathway</keyword>
<feature type="compositionally biased region" description="Basic and acidic residues" evidence="11">
    <location>
        <begin position="607"/>
        <end position="618"/>
    </location>
</feature>
<feature type="region of interest" description="Disordered" evidence="11">
    <location>
        <begin position="607"/>
        <end position="667"/>
    </location>
</feature>
<proteinExistence type="inferred from homology"/>
<dbReference type="InterPro" id="IPR032675">
    <property type="entry name" value="LRR_dom_sf"/>
</dbReference>
<dbReference type="Gene3D" id="2.40.100.10">
    <property type="entry name" value="Cyclophilin-like"/>
    <property type="match status" value="1"/>
</dbReference>
<dbReference type="GO" id="GO:0061630">
    <property type="term" value="F:ubiquitin protein ligase activity"/>
    <property type="evidence" value="ECO:0007669"/>
    <property type="project" value="UniProtKB-EC"/>
</dbReference>
<keyword evidence="8" id="KW-0697">Rotamase</keyword>
<evidence type="ECO:0000259" key="13">
    <source>
        <dbReference type="PROSITE" id="PS51698"/>
    </source>
</evidence>
<dbReference type="EMBL" id="MVBO01000008">
    <property type="protein sequence ID" value="OZJ05976.1"/>
    <property type="molecule type" value="Genomic_DNA"/>
</dbReference>
<evidence type="ECO:0000256" key="6">
    <source>
        <dbReference type="ARBA" id="ARBA00022679"/>
    </source>
</evidence>
<dbReference type="InterPro" id="IPR013083">
    <property type="entry name" value="Znf_RING/FYVE/PHD"/>
</dbReference>
<dbReference type="InterPro" id="IPR020892">
    <property type="entry name" value="Cyclophilin-type_PPIase_CS"/>
</dbReference>
<evidence type="ECO:0000256" key="5">
    <source>
        <dbReference type="ARBA" id="ARBA00007930"/>
    </source>
</evidence>
<dbReference type="GO" id="GO:0003755">
    <property type="term" value="F:peptidyl-prolyl cis-trans isomerase activity"/>
    <property type="evidence" value="ECO:0007669"/>
    <property type="project" value="UniProtKB-KW"/>
</dbReference>
<dbReference type="Gene3D" id="3.80.10.10">
    <property type="entry name" value="Ribonuclease Inhibitor"/>
    <property type="match status" value="2"/>
</dbReference>
<dbReference type="CDD" id="cd01923">
    <property type="entry name" value="cyclophilin_RING"/>
    <property type="match status" value="1"/>
</dbReference>
<dbReference type="Pfam" id="PF04641">
    <property type="entry name" value="Rtf2"/>
    <property type="match status" value="1"/>
</dbReference>
<dbReference type="OrthoDB" id="407558at2759"/>
<dbReference type="GO" id="GO:0000209">
    <property type="term" value="P:protein polyubiquitination"/>
    <property type="evidence" value="ECO:0007669"/>
    <property type="project" value="TreeGrafter"/>
</dbReference>
<dbReference type="PROSITE" id="PS00170">
    <property type="entry name" value="CSA_PPIASE_1"/>
    <property type="match status" value="1"/>
</dbReference>
<comment type="caution">
    <text evidence="14">The sequence shown here is derived from an EMBL/GenBank/DDBJ whole genome shotgun (WGS) entry which is preliminary data.</text>
</comment>
<dbReference type="FunFam" id="3.30.40.10:FF:000079">
    <property type="entry name" value="Peptidyl-prolyl cis-trans isomerase 2"/>
    <property type="match status" value="1"/>
</dbReference>
<feature type="domain" description="U-box" evidence="13">
    <location>
        <begin position="460"/>
        <end position="533"/>
    </location>
</feature>
<dbReference type="InterPro" id="IPR026951">
    <property type="entry name" value="PPIL2_U-box_dom"/>
</dbReference>
<sequence>MNTLKVPLKSNLVDLPPTPTLAQDISSLLSQRPTYTIPFSPHPFYILELAELLCEFVDRKDLLSLALSCRGLFTPAIVRLWRSVRIRSVDQLCQFRATLAGQYGKPICRYNDIIQAFTWLNDGDELEDARLDRHFRTIPQEHFFTVFDFPSLRILQFSLRHVPDIVIAKILYRCRNAIEHIALPHCYKLTSFALHPLHVPQHSNRITTLHLFGTNLLTAHLPSLANLESLQATDINDTFLEVLSLSHRLKRLALEDCHQVTNYGLTRFCYTWQGQLTSFQAREVFQLNTDHVVQLARKSGPALKELIIRECLDVETEALEEAAFHCPNLEVLRLPYMRNLGNTAFQAVISECRFLRVIDLTGCITLTESALLPLLNASTHQSRLEVLIMEDLRQFISASTVKKLLVCSPNIFEIVGGIGRSEDHFGDMDVDVYRDEQNAVVKEINQVLTDGRSQVSAGFKRLPFYCCALSLQPFEHPVCTDEGIVFDLLNIIPYIKKYGTNPVTGQPLDAKSLTKLHFHKNAEGDYCCPVTFKAFSDHTAISAIKTTGQVYAYDTIEKLNIKAKLWRDLVTDEPFKRDDIIMIQDPHHLDNRNLSQFHYLKNNLKVPDAEKERQKRDPAANINPQGMTGRILKKLKQEAEQSDNADKETSSVTTSQNATPAQAKVPGKATPYNAAHYSTGRAAASFTSTAMAPSLANESALIDEDEYMYKHIKTKGYARIVTNLGNINVELSCDKTPRTCHNFILLAKRGYYKGVSFHRSIKHFMIQGGDPTGTGRGGESAWGKKFADEFKFAQTHNARGLLSMANSGKDTNGSQFFITYRPCTHLDNKHTIFGKMVGGMDVLDKMEAIPTDEDDRPQQRIRMIDVVVFVDPYQDFQDQLAKKLTREAGKTPEQLEQERKKKQDDASMTWFGPKKTQEVKDGVGRYLAAKNTAKRDLPVSESVPEEETAAPVKKIKSQGYSFGNFDSW</sequence>
<keyword evidence="15" id="KW-1185">Reference proteome</keyword>
<dbReference type="InterPro" id="IPR006553">
    <property type="entry name" value="Leu-rich_rpt_Cys-con_subtyp"/>
</dbReference>
<dbReference type="InterPro" id="IPR044666">
    <property type="entry name" value="Cyclophilin_A-like"/>
</dbReference>
<feature type="domain" description="PPIase cyclophilin-type" evidence="12">
    <location>
        <begin position="722"/>
        <end position="868"/>
    </location>
</feature>
<evidence type="ECO:0000256" key="3">
    <source>
        <dbReference type="ARBA" id="ARBA00003697"/>
    </source>
</evidence>
<keyword evidence="10" id="KW-0539">Nucleus</keyword>
<dbReference type="SUPFAM" id="SSF57850">
    <property type="entry name" value="RING/U-box"/>
    <property type="match status" value="1"/>
</dbReference>
<keyword evidence="6" id="KW-0808">Transferase</keyword>
<dbReference type="Proteomes" id="UP000242875">
    <property type="component" value="Unassembled WGS sequence"/>
</dbReference>
<keyword evidence="9" id="KW-0413">Isomerase</keyword>
<evidence type="ECO:0000256" key="2">
    <source>
        <dbReference type="ARBA" id="ARBA00000971"/>
    </source>
</evidence>
<reference evidence="14 15" key="1">
    <citation type="journal article" date="2017" name="Mycologia">
        <title>Bifiguratus adelaidae, gen. et sp. nov., a new member of Mucoromycotina in endophytic and soil-dwelling habitats.</title>
        <authorList>
            <person name="Torres-Cruz T.J."/>
            <person name="Billingsley Tobias T.L."/>
            <person name="Almatruk M."/>
            <person name="Hesse C."/>
            <person name="Kuske C.R."/>
            <person name="Desiro A."/>
            <person name="Benucci G.M."/>
            <person name="Bonito G."/>
            <person name="Stajich J.E."/>
            <person name="Dunlap C."/>
            <person name="Arnold A.E."/>
            <person name="Porras-Alfaro A."/>
        </authorList>
    </citation>
    <scope>NUCLEOTIDE SEQUENCE [LARGE SCALE GENOMIC DNA]</scope>
    <source>
        <strain evidence="14 15">AZ0501</strain>
    </source>
</reference>
<gene>
    <name evidence="14" type="ORF">BZG36_01215</name>
</gene>
<dbReference type="InterPro" id="IPR003613">
    <property type="entry name" value="Ubox_domain"/>
</dbReference>
<dbReference type="Gene3D" id="3.30.40.10">
    <property type="entry name" value="Zinc/RING finger domain, C3HC4 (zinc finger)"/>
    <property type="match status" value="1"/>
</dbReference>
<comment type="catalytic activity">
    <reaction evidence="2">
        <text>[protein]-peptidylproline (omega=180) = [protein]-peptidylproline (omega=0)</text>
        <dbReference type="Rhea" id="RHEA:16237"/>
        <dbReference type="Rhea" id="RHEA-COMP:10747"/>
        <dbReference type="Rhea" id="RHEA-COMP:10748"/>
        <dbReference type="ChEBI" id="CHEBI:83833"/>
        <dbReference type="ChEBI" id="CHEBI:83834"/>
        <dbReference type="EC" id="5.2.1.8"/>
    </reaction>
</comment>
<evidence type="ECO:0000256" key="1">
    <source>
        <dbReference type="ARBA" id="ARBA00000900"/>
    </source>
</evidence>